<dbReference type="PANTHER" id="PTHR43876:SF7">
    <property type="entry name" value="UBIQUINONE BIOSYNTHESIS MONOOXYGENASE COQ6, MITOCHONDRIAL"/>
    <property type="match status" value="1"/>
</dbReference>
<dbReference type="Pfam" id="PF01494">
    <property type="entry name" value="FAD_binding_3"/>
    <property type="match status" value="1"/>
</dbReference>
<dbReference type="STRING" id="1397666.RS24_01617"/>
<dbReference type="GO" id="GO:0006744">
    <property type="term" value="P:ubiquinone biosynthetic process"/>
    <property type="evidence" value="ECO:0007669"/>
    <property type="project" value="UniProtKB-UniPathway"/>
</dbReference>
<organism evidence="9 10">
    <name type="scientific">Candidatus Micropelagius thuwalensis</name>
    <dbReference type="NCBI Taxonomy" id="1397666"/>
    <lineage>
        <taxon>Bacteria</taxon>
        <taxon>Pseudomonadati</taxon>
        <taxon>Pseudomonadota</taxon>
        <taxon>Alphaproteobacteria</taxon>
        <taxon>PS1 clade</taxon>
        <taxon>Candidatus Micropelagius</taxon>
    </lineage>
</organism>
<evidence type="ECO:0000256" key="5">
    <source>
        <dbReference type="ARBA" id="ARBA00022827"/>
    </source>
</evidence>
<evidence type="ECO:0000313" key="9">
    <source>
        <dbReference type="EMBL" id="ERL46609.1"/>
    </source>
</evidence>
<keyword evidence="7" id="KW-0503">Monooxygenase</keyword>
<dbReference type="EMBL" id="AWXE01000004">
    <property type="protein sequence ID" value="ERL46609.1"/>
    <property type="molecule type" value="Genomic_DNA"/>
</dbReference>
<gene>
    <name evidence="9" type="ORF">RS24_01617</name>
</gene>
<dbReference type="InterPro" id="IPR010971">
    <property type="entry name" value="UbiH/COQ6"/>
</dbReference>
<dbReference type="GO" id="GO:0071949">
    <property type="term" value="F:FAD binding"/>
    <property type="evidence" value="ECO:0007669"/>
    <property type="project" value="InterPro"/>
</dbReference>
<dbReference type="InterPro" id="IPR036188">
    <property type="entry name" value="FAD/NAD-bd_sf"/>
</dbReference>
<comment type="pathway">
    <text evidence="2">Cofactor biosynthesis; ubiquinone biosynthesis.</text>
</comment>
<feature type="domain" description="FAD-binding" evidence="8">
    <location>
        <begin position="34"/>
        <end position="349"/>
    </location>
</feature>
<evidence type="ECO:0000256" key="7">
    <source>
        <dbReference type="ARBA" id="ARBA00023033"/>
    </source>
</evidence>
<comment type="caution">
    <text evidence="9">The sequence shown here is derived from an EMBL/GenBank/DDBJ whole genome shotgun (WGS) entry which is preliminary data.</text>
</comment>
<dbReference type="eggNOG" id="COG0654">
    <property type="taxonomic scope" value="Bacteria"/>
</dbReference>
<dbReference type="InterPro" id="IPR002938">
    <property type="entry name" value="FAD-bd"/>
</dbReference>
<dbReference type="RefSeq" id="WP_021777587.1">
    <property type="nucleotide sequence ID" value="NZ_AWXE01000004.1"/>
</dbReference>
<evidence type="ECO:0000256" key="6">
    <source>
        <dbReference type="ARBA" id="ARBA00023002"/>
    </source>
</evidence>
<reference evidence="9 10" key="1">
    <citation type="journal article" date="2014" name="FEMS Microbiol. Ecol.">
        <title>Genomic differentiation among two strains of the PS1 clade isolated from geographically separated marine habitats.</title>
        <authorList>
            <person name="Jimenez-Infante F."/>
            <person name="Ngugi D.K."/>
            <person name="Alam I."/>
            <person name="Rashid M."/>
            <person name="Baalawi W."/>
            <person name="Kamau A.A."/>
            <person name="Bajic V.B."/>
            <person name="Stingl U."/>
        </authorList>
    </citation>
    <scope>NUCLEOTIDE SEQUENCE [LARGE SCALE GENOMIC DNA]</scope>
    <source>
        <strain evidence="9 10">RS24</strain>
    </source>
</reference>
<protein>
    <recommendedName>
        <fullName evidence="8">FAD-binding domain-containing protein</fullName>
    </recommendedName>
</protein>
<keyword evidence="4" id="KW-0285">Flavoprotein</keyword>
<dbReference type="UniPathway" id="UPA00232"/>
<keyword evidence="5" id="KW-0274">FAD</keyword>
<dbReference type="InterPro" id="IPR051205">
    <property type="entry name" value="UbiH/COQ6_monooxygenase"/>
</dbReference>
<keyword evidence="10" id="KW-1185">Reference proteome</keyword>
<proteinExistence type="inferred from homology"/>
<dbReference type="PANTHER" id="PTHR43876">
    <property type="entry name" value="UBIQUINONE BIOSYNTHESIS MONOOXYGENASE COQ6, MITOCHONDRIAL"/>
    <property type="match status" value="1"/>
</dbReference>
<evidence type="ECO:0000256" key="3">
    <source>
        <dbReference type="ARBA" id="ARBA00005349"/>
    </source>
</evidence>
<keyword evidence="6" id="KW-0560">Oxidoreductase</keyword>
<dbReference type="Gene3D" id="3.50.50.60">
    <property type="entry name" value="FAD/NAD(P)-binding domain"/>
    <property type="match status" value="2"/>
</dbReference>
<sequence>MVVLRGLYVSSVGLDFGLHVSQFRGMISPSPEKSEIVIVGAGLAGYAAAVALAGTGANITMLDRAPEGLGAAGHSDPRTTALSPSSFKMLSCLDVLSACQDAPTPIAAMKITEAETVLRWPGGSLDFGDAESDDVLAYMVRNHDLHAAFAKVSKDIPNISMRKGQAVTDIEQTPNGMRLAVNNTEIICDLVVACDGRQSLIRNFLGTRIIKRDYRRAALVADFSHSLPHDNIALQIFRADGPLACLPLGKNLSGEYVSSLVWVEKTKTAESLYALSPERFSHALSEQLDGALGDIEISDRPHCFPLALMLAENYTAPHAVLLGDAAHVIHPLAGQGYNLTLRDAATLAEHVFEAKILGLKVCDMSVTEGYQLNRRADAFAMAGLTDGLNTMFGSSFLPLSWLRHAGLALVNHALPNQAKAAAQIYADRGTSPPPRLLRGHRLNG</sequence>
<dbReference type="NCBIfam" id="TIGR01988">
    <property type="entry name" value="Ubi-OHases"/>
    <property type="match status" value="1"/>
</dbReference>
<evidence type="ECO:0000256" key="4">
    <source>
        <dbReference type="ARBA" id="ARBA00022630"/>
    </source>
</evidence>
<comment type="cofactor">
    <cofactor evidence="1">
        <name>FAD</name>
        <dbReference type="ChEBI" id="CHEBI:57692"/>
    </cofactor>
</comment>
<evidence type="ECO:0000313" key="10">
    <source>
        <dbReference type="Proteomes" id="UP000016762"/>
    </source>
</evidence>
<dbReference type="GO" id="GO:0004497">
    <property type="term" value="F:monooxygenase activity"/>
    <property type="evidence" value="ECO:0007669"/>
    <property type="project" value="UniProtKB-KW"/>
</dbReference>
<dbReference type="GO" id="GO:0016705">
    <property type="term" value="F:oxidoreductase activity, acting on paired donors, with incorporation or reduction of molecular oxygen"/>
    <property type="evidence" value="ECO:0007669"/>
    <property type="project" value="InterPro"/>
</dbReference>
<dbReference type="PRINTS" id="PR00420">
    <property type="entry name" value="RNGMNOXGNASE"/>
</dbReference>
<accession>U2WAJ3</accession>
<name>U2WAJ3_9PROT</name>
<comment type="similarity">
    <text evidence="3">Belongs to the UbiH/COQ6 family.</text>
</comment>
<evidence type="ECO:0000259" key="8">
    <source>
        <dbReference type="Pfam" id="PF01494"/>
    </source>
</evidence>
<dbReference type="SUPFAM" id="SSF51905">
    <property type="entry name" value="FAD/NAD(P)-binding domain"/>
    <property type="match status" value="1"/>
</dbReference>
<evidence type="ECO:0000256" key="1">
    <source>
        <dbReference type="ARBA" id="ARBA00001974"/>
    </source>
</evidence>
<evidence type="ECO:0000256" key="2">
    <source>
        <dbReference type="ARBA" id="ARBA00004749"/>
    </source>
</evidence>
<dbReference type="PATRIC" id="fig|1397666.3.peg.1504"/>
<dbReference type="Proteomes" id="UP000016762">
    <property type="component" value="Unassembled WGS sequence"/>
</dbReference>
<dbReference type="AlphaFoldDB" id="U2WAJ3"/>
<dbReference type="OrthoDB" id="9796623at2"/>